<keyword evidence="1" id="KW-1185">Reference proteome</keyword>
<dbReference type="PANTHER" id="PTHR47150:SF7">
    <property type="entry name" value="NUCLEASE"/>
    <property type="match status" value="1"/>
</dbReference>
<evidence type="ECO:0000313" key="2">
    <source>
        <dbReference type="RefSeq" id="XP_060674871.1"/>
    </source>
</evidence>
<organism evidence="1 2">
    <name type="scientific">Ziziphus jujuba</name>
    <name type="common">Chinese jujube</name>
    <name type="synonym">Ziziphus sativa</name>
    <dbReference type="NCBI Taxonomy" id="326968"/>
    <lineage>
        <taxon>Eukaryota</taxon>
        <taxon>Viridiplantae</taxon>
        <taxon>Streptophyta</taxon>
        <taxon>Embryophyta</taxon>
        <taxon>Tracheophyta</taxon>
        <taxon>Spermatophyta</taxon>
        <taxon>Magnoliopsida</taxon>
        <taxon>eudicotyledons</taxon>
        <taxon>Gunneridae</taxon>
        <taxon>Pentapetalae</taxon>
        <taxon>rosids</taxon>
        <taxon>fabids</taxon>
        <taxon>Rosales</taxon>
        <taxon>Rhamnaceae</taxon>
        <taxon>Paliureae</taxon>
        <taxon>Ziziphus</taxon>
    </lineage>
</organism>
<reference evidence="2" key="1">
    <citation type="submission" date="2025-08" db="UniProtKB">
        <authorList>
            <consortium name="RefSeq"/>
        </authorList>
    </citation>
    <scope>IDENTIFICATION</scope>
    <source>
        <tissue evidence="2">Seedling</tissue>
    </source>
</reference>
<dbReference type="Proteomes" id="UP001652623">
    <property type="component" value="Chromosome 7"/>
</dbReference>
<dbReference type="GeneID" id="112489817"/>
<dbReference type="InterPro" id="IPR006912">
    <property type="entry name" value="Harbinger_derived_prot"/>
</dbReference>
<dbReference type="Pfam" id="PF04827">
    <property type="entry name" value="Plant_tran"/>
    <property type="match status" value="1"/>
</dbReference>
<evidence type="ECO:0000313" key="1">
    <source>
        <dbReference type="Proteomes" id="UP001652623"/>
    </source>
</evidence>
<gene>
    <name evidence="2" type="primary">LOC112489817</name>
</gene>
<protein>
    <submittedName>
        <fullName evidence="2">Uncharacterized protein LOC112489817</fullName>
    </submittedName>
</protein>
<dbReference type="RefSeq" id="XP_060674871.1">
    <property type="nucleotide sequence ID" value="XM_060818888.1"/>
</dbReference>
<sequence>MVGTNNDITVLDRSPLFDDLIKDIAPPCNFVLQGHRYNMGYYLSNGIYPQYATLIQTISEPSSIKEKLFARYQEAVRKDVERAFGVLQSRWKIVKGPARIWNARDLGKIMKTCIILHNMIIESEHGQGINPESWQPHGDERVEDIHLEHDYTFLVSTMINRMKQVQDKRVHKNLKIDLIITCGIYIGLKKLFDI</sequence>
<dbReference type="PANTHER" id="PTHR47150">
    <property type="entry name" value="OS12G0169200 PROTEIN"/>
    <property type="match status" value="1"/>
</dbReference>
<accession>A0ABM4ADR5</accession>
<name>A0ABM4ADR5_ZIZJJ</name>
<proteinExistence type="predicted"/>